<dbReference type="RefSeq" id="WP_073084579.1">
    <property type="nucleotide sequence ID" value="NZ_FRBL01000007.1"/>
</dbReference>
<reference evidence="1 2" key="1">
    <citation type="submission" date="2016-11" db="EMBL/GenBank/DDBJ databases">
        <authorList>
            <person name="Jaros S."/>
            <person name="Januszkiewicz K."/>
            <person name="Wedrychowicz H."/>
        </authorList>
    </citation>
    <scope>NUCLEOTIDE SEQUENCE [LARGE SCALE GENOMIC DNA]</scope>
    <source>
        <strain evidence="1 2">DSM 27406</strain>
    </source>
</reference>
<dbReference type="AlphaFoldDB" id="A0A1M7HZU7"/>
<sequence length="170" mass="18712">MLCLAAAIGLSACQNIIDEPTLSCPEMVFNFNTEGKTTPLNLSSSLLFRAETDSGGQKYVSIEGISDSMKVIINLFDGMYVDSLLSNDSIRLKTYTYSRKAKVEGGLIIIGTRVPGFDYHFLETDTSSITITRINTRKKTITGYYYYANTGNTVTGQGVFQNTCYSSLSR</sequence>
<dbReference type="EMBL" id="FRBL01000007">
    <property type="protein sequence ID" value="SHM33995.1"/>
    <property type="molecule type" value="Genomic_DNA"/>
</dbReference>
<protein>
    <submittedName>
        <fullName evidence="1">Uncharacterized protein</fullName>
    </submittedName>
</protein>
<evidence type="ECO:0000313" key="1">
    <source>
        <dbReference type="EMBL" id="SHM33995.1"/>
    </source>
</evidence>
<accession>A0A1M7HZU7</accession>
<keyword evidence="2" id="KW-1185">Reference proteome</keyword>
<gene>
    <name evidence="1" type="ORF">SAMN05444266_107449</name>
</gene>
<name>A0A1M7HZU7_9BACT</name>
<organism evidence="1 2">
    <name type="scientific">Chitinophaga jiangningensis</name>
    <dbReference type="NCBI Taxonomy" id="1419482"/>
    <lineage>
        <taxon>Bacteria</taxon>
        <taxon>Pseudomonadati</taxon>
        <taxon>Bacteroidota</taxon>
        <taxon>Chitinophagia</taxon>
        <taxon>Chitinophagales</taxon>
        <taxon>Chitinophagaceae</taxon>
        <taxon>Chitinophaga</taxon>
    </lineage>
</organism>
<evidence type="ECO:0000313" key="2">
    <source>
        <dbReference type="Proteomes" id="UP000184420"/>
    </source>
</evidence>
<dbReference type="STRING" id="1419482.SAMN05444266_107449"/>
<dbReference type="OrthoDB" id="666743at2"/>
<proteinExistence type="predicted"/>
<dbReference type="Proteomes" id="UP000184420">
    <property type="component" value="Unassembled WGS sequence"/>
</dbReference>